<accession>A0A1J5SLX0</accession>
<protein>
    <submittedName>
        <fullName evidence="1">Lipopolysaccharide-assembly, LptC-related</fullName>
    </submittedName>
</protein>
<evidence type="ECO:0000313" key="1">
    <source>
        <dbReference type="EMBL" id="OIR05024.1"/>
    </source>
</evidence>
<comment type="caution">
    <text evidence="1">The sequence shown here is derived from an EMBL/GenBank/DDBJ whole genome shotgun (WGS) entry which is preliminary data.</text>
</comment>
<proteinExistence type="predicted"/>
<reference evidence="1" key="1">
    <citation type="submission" date="2016-10" db="EMBL/GenBank/DDBJ databases">
        <title>Sequence of Gallionella enrichment culture.</title>
        <authorList>
            <person name="Poehlein A."/>
            <person name="Muehling M."/>
            <person name="Daniel R."/>
        </authorList>
    </citation>
    <scope>NUCLEOTIDE SEQUENCE</scope>
</reference>
<name>A0A1J5SLX0_9ZZZZ</name>
<organism evidence="1">
    <name type="scientific">mine drainage metagenome</name>
    <dbReference type="NCBI Taxonomy" id="410659"/>
    <lineage>
        <taxon>unclassified sequences</taxon>
        <taxon>metagenomes</taxon>
        <taxon>ecological metagenomes</taxon>
    </lineage>
</organism>
<dbReference type="AlphaFoldDB" id="A0A1J5SLX0"/>
<dbReference type="Gene3D" id="2.60.450.10">
    <property type="entry name" value="Lipopolysaccharide (LPS) transport protein A like domain"/>
    <property type="match status" value="1"/>
</dbReference>
<dbReference type="EMBL" id="MLJW01000053">
    <property type="protein sequence ID" value="OIR05024.1"/>
    <property type="molecule type" value="Genomic_DNA"/>
</dbReference>
<gene>
    <name evidence="1" type="ORF">GALL_128400</name>
</gene>
<dbReference type="Pfam" id="PF06835">
    <property type="entry name" value="LptC"/>
    <property type="match status" value="1"/>
</dbReference>
<dbReference type="InterPro" id="IPR010664">
    <property type="entry name" value="LipoPS_assembly_LptC-rel"/>
</dbReference>
<sequence length="181" mass="21016">MMIVSCENDIKQVQALGKKKDGVEEGKNIESLLSTGGKLKADLKAPFMLRYLFDTPRVEFPNTLHVDFYDSTAQVESQLFAKHGWYKEYERKVFLSDSVIVFNIKKDTLWCKELWWDQNAETFFTDKPVKLSQQDPNQPRQILYGQGLRSDQNFKNITIIKTGKLYNDGKENFINVPDSSY</sequence>